<evidence type="ECO:0000313" key="4">
    <source>
        <dbReference type="EMBL" id="MEM5947078.1"/>
    </source>
</evidence>
<dbReference type="PROSITE" id="PS51782">
    <property type="entry name" value="LYSM"/>
    <property type="match status" value="1"/>
</dbReference>
<proteinExistence type="predicted"/>
<feature type="region of interest" description="Disordered" evidence="1">
    <location>
        <begin position="128"/>
        <end position="206"/>
    </location>
</feature>
<feature type="compositionally biased region" description="Basic and acidic residues" evidence="1">
    <location>
        <begin position="249"/>
        <end position="258"/>
    </location>
</feature>
<feature type="region of interest" description="Disordered" evidence="1">
    <location>
        <begin position="249"/>
        <end position="282"/>
    </location>
</feature>
<dbReference type="InterPro" id="IPR036779">
    <property type="entry name" value="LysM_dom_sf"/>
</dbReference>
<gene>
    <name evidence="4" type="ORF">WKV44_00815</name>
</gene>
<evidence type="ECO:0000313" key="5">
    <source>
        <dbReference type="Proteomes" id="UP001466331"/>
    </source>
</evidence>
<protein>
    <submittedName>
        <fullName evidence="4">LysM domain-containing protein</fullName>
    </submittedName>
</protein>
<keyword evidence="5" id="KW-1185">Reference proteome</keyword>
<dbReference type="Proteomes" id="UP001466331">
    <property type="component" value="Unassembled WGS sequence"/>
</dbReference>
<dbReference type="InterPro" id="IPR029047">
    <property type="entry name" value="HSP70_peptide-bd_sf"/>
</dbReference>
<dbReference type="Gene3D" id="3.10.350.10">
    <property type="entry name" value="LysM domain"/>
    <property type="match status" value="1"/>
</dbReference>
<dbReference type="Gene3D" id="2.60.34.10">
    <property type="entry name" value="Substrate Binding Domain Of DNAk, Chain A, domain 1"/>
    <property type="match status" value="1"/>
</dbReference>
<dbReference type="Pfam" id="PF01476">
    <property type="entry name" value="LysM"/>
    <property type="match status" value="1"/>
</dbReference>
<comment type="caution">
    <text evidence="4">The sequence shown here is derived from an EMBL/GenBank/DDBJ whole genome shotgun (WGS) entry which is preliminary data.</text>
</comment>
<dbReference type="InterPro" id="IPR052196">
    <property type="entry name" value="Bact_Kbp"/>
</dbReference>
<dbReference type="PANTHER" id="PTHR34700">
    <property type="entry name" value="POTASSIUM BINDING PROTEIN KBP"/>
    <property type="match status" value="1"/>
</dbReference>
<accession>A0ABU9U8T0</accession>
<feature type="compositionally biased region" description="Acidic residues" evidence="1">
    <location>
        <begin position="128"/>
        <end position="137"/>
    </location>
</feature>
<evidence type="ECO:0000256" key="1">
    <source>
        <dbReference type="SAM" id="MobiDB-lite"/>
    </source>
</evidence>
<dbReference type="SUPFAM" id="SSF100920">
    <property type="entry name" value="Heat shock protein 70kD (HSP70), peptide-binding domain"/>
    <property type="match status" value="1"/>
</dbReference>
<feature type="compositionally biased region" description="Acidic residues" evidence="1">
    <location>
        <begin position="146"/>
        <end position="162"/>
    </location>
</feature>
<feature type="compositionally biased region" description="Basic and acidic residues" evidence="1">
    <location>
        <begin position="181"/>
        <end position="193"/>
    </location>
</feature>
<dbReference type="SUPFAM" id="SSF54106">
    <property type="entry name" value="LysM domain"/>
    <property type="match status" value="1"/>
</dbReference>
<dbReference type="PANTHER" id="PTHR34700:SF4">
    <property type="entry name" value="PHAGE-LIKE ELEMENT PBSX PROTEIN XKDP"/>
    <property type="match status" value="1"/>
</dbReference>
<evidence type="ECO:0000259" key="3">
    <source>
        <dbReference type="PROSITE" id="PS51782"/>
    </source>
</evidence>
<organism evidence="4 5">
    <name type="scientific">Rarispira pelagica</name>
    <dbReference type="NCBI Taxonomy" id="3141764"/>
    <lineage>
        <taxon>Bacteria</taxon>
        <taxon>Pseudomonadati</taxon>
        <taxon>Spirochaetota</taxon>
        <taxon>Spirochaetia</taxon>
        <taxon>Winmispirales</taxon>
        <taxon>Winmispiraceae</taxon>
        <taxon>Rarispira</taxon>
    </lineage>
</organism>
<sequence>MAKEIIGIKLADNTLYPILETGKKAKKRLVLEPAKPEQREVHIDIYSAKEEPTEPQKYIGTITIELPEEEEVKEIELVIGLDEEGHLEARARDLHSDNQQSLTITIADNMQEDSLSDFSMVEDEPFDSLENDFDEFPQDSNKAEDSEPYVWDEPEEESDEFQDSWSETSSREQELLQEDFANIKKEKQDDKSYESSQFTRYGNQEKTEKKKNSLPAVIIGIVIGIILGAIALFMLYPIFNHNSKEAIKTEESSTKEPVKSIAPSPIPTPTQTPVAENKQQEESTSIIYTPGWGDTLWDLAKSFYDNPWLYPDIAKENNIKNPDLIYAGKPLKIPGIKKAK</sequence>
<dbReference type="RefSeq" id="WP_420068531.1">
    <property type="nucleotide sequence ID" value="NZ_JBCHKQ010000001.1"/>
</dbReference>
<reference evidence="4 5" key="1">
    <citation type="submission" date="2024-03" db="EMBL/GenBank/DDBJ databases">
        <title>Ignisphaera cupida sp. nov., a hyperthermophilic hydrolytic archaeon from a hot spring of Kamchatka, and proposal of Ignisphaeraceae fam. nov.</title>
        <authorList>
            <person name="Podosokorskaya O.A."/>
            <person name="Elcheninov A.G."/>
            <person name="Maltseva A.I."/>
            <person name="Zayulina K.S."/>
            <person name="Novikov A."/>
            <person name="Merkel A.Y."/>
        </authorList>
    </citation>
    <scope>NUCLEOTIDE SEQUENCE [LARGE SCALE GENOMIC DNA]</scope>
    <source>
        <strain evidence="4 5">38H-sp</strain>
    </source>
</reference>
<dbReference type="SMART" id="SM00257">
    <property type="entry name" value="LysM"/>
    <property type="match status" value="1"/>
</dbReference>
<dbReference type="CDD" id="cd00118">
    <property type="entry name" value="LysM"/>
    <property type="match status" value="1"/>
</dbReference>
<name>A0ABU9U8T0_9SPIR</name>
<keyword evidence="2" id="KW-0812">Transmembrane</keyword>
<feature type="transmembrane region" description="Helical" evidence="2">
    <location>
        <begin position="216"/>
        <end position="239"/>
    </location>
</feature>
<dbReference type="InterPro" id="IPR018392">
    <property type="entry name" value="LysM"/>
</dbReference>
<dbReference type="EMBL" id="JBCHKQ010000001">
    <property type="protein sequence ID" value="MEM5947078.1"/>
    <property type="molecule type" value="Genomic_DNA"/>
</dbReference>
<evidence type="ECO:0000256" key="2">
    <source>
        <dbReference type="SAM" id="Phobius"/>
    </source>
</evidence>
<keyword evidence="2" id="KW-0472">Membrane</keyword>
<feature type="domain" description="LysM" evidence="3">
    <location>
        <begin position="286"/>
        <end position="333"/>
    </location>
</feature>
<keyword evidence="2" id="KW-1133">Transmembrane helix</keyword>